<comment type="caution">
    <text evidence="2">The sequence shown here is derived from an EMBL/GenBank/DDBJ whole genome shotgun (WGS) entry which is preliminary data.</text>
</comment>
<organism evidence="2 3">
    <name type="scientific">Tothia fuscella</name>
    <dbReference type="NCBI Taxonomy" id="1048955"/>
    <lineage>
        <taxon>Eukaryota</taxon>
        <taxon>Fungi</taxon>
        <taxon>Dikarya</taxon>
        <taxon>Ascomycota</taxon>
        <taxon>Pezizomycotina</taxon>
        <taxon>Dothideomycetes</taxon>
        <taxon>Pleosporomycetidae</taxon>
        <taxon>Venturiales</taxon>
        <taxon>Cylindrosympodiaceae</taxon>
        <taxon>Tothia</taxon>
    </lineage>
</organism>
<feature type="region of interest" description="Disordered" evidence="1">
    <location>
        <begin position="1"/>
        <end position="51"/>
    </location>
</feature>
<dbReference type="AlphaFoldDB" id="A0A9P4NG96"/>
<dbReference type="Proteomes" id="UP000800235">
    <property type="component" value="Unassembled WGS sequence"/>
</dbReference>
<accession>A0A9P4NG96</accession>
<dbReference type="EMBL" id="MU007110">
    <property type="protein sequence ID" value="KAF2420330.1"/>
    <property type="molecule type" value="Genomic_DNA"/>
</dbReference>
<evidence type="ECO:0000313" key="2">
    <source>
        <dbReference type="EMBL" id="KAF2420330.1"/>
    </source>
</evidence>
<reference evidence="2" key="1">
    <citation type="journal article" date="2020" name="Stud. Mycol.">
        <title>101 Dothideomycetes genomes: a test case for predicting lifestyles and emergence of pathogens.</title>
        <authorList>
            <person name="Haridas S."/>
            <person name="Albert R."/>
            <person name="Binder M."/>
            <person name="Bloem J."/>
            <person name="Labutti K."/>
            <person name="Salamov A."/>
            <person name="Andreopoulos B."/>
            <person name="Baker S."/>
            <person name="Barry K."/>
            <person name="Bills G."/>
            <person name="Bluhm B."/>
            <person name="Cannon C."/>
            <person name="Castanera R."/>
            <person name="Culley D."/>
            <person name="Daum C."/>
            <person name="Ezra D."/>
            <person name="Gonzalez J."/>
            <person name="Henrissat B."/>
            <person name="Kuo A."/>
            <person name="Liang C."/>
            <person name="Lipzen A."/>
            <person name="Lutzoni F."/>
            <person name="Magnuson J."/>
            <person name="Mondo S."/>
            <person name="Nolan M."/>
            <person name="Ohm R."/>
            <person name="Pangilinan J."/>
            <person name="Park H.-J."/>
            <person name="Ramirez L."/>
            <person name="Alfaro M."/>
            <person name="Sun H."/>
            <person name="Tritt A."/>
            <person name="Yoshinaga Y."/>
            <person name="Zwiers L.-H."/>
            <person name="Turgeon B."/>
            <person name="Goodwin S."/>
            <person name="Spatafora J."/>
            <person name="Crous P."/>
            <person name="Grigoriev I."/>
        </authorList>
    </citation>
    <scope>NUCLEOTIDE SEQUENCE</scope>
    <source>
        <strain evidence="2">CBS 130266</strain>
    </source>
</reference>
<sequence length="103" mass="12046">MSGRPRPGGWLNLPPGAHDRAPYPTAPNPWADVTHDRALPPVPRDMSRQRRGGRTFLEQYAFRESAFFRENPHSGREIYEGNWDGELRKWGNRYPGWNPENYR</sequence>
<gene>
    <name evidence="2" type="ORF">EJ08DRAFT_27014</name>
</gene>
<name>A0A9P4NG96_9PEZI</name>
<evidence type="ECO:0000256" key="1">
    <source>
        <dbReference type="SAM" id="MobiDB-lite"/>
    </source>
</evidence>
<keyword evidence="3" id="KW-1185">Reference proteome</keyword>
<evidence type="ECO:0000313" key="3">
    <source>
        <dbReference type="Proteomes" id="UP000800235"/>
    </source>
</evidence>
<protein>
    <submittedName>
        <fullName evidence="2">Uncharacterized protein</fullName>
    </submittedName>
</protein>
<proteinExistence type="predicted"/>